<evidence type="ECO:0000256" key="1">
    <source>
        <dbReference type="ARBA" id="ARBA00010790"/>
    </source>
</evidence>
<protein>
    <submittedName>
        <fullName evidence="3">GMC oxidoreductase</fullName>
    </submittedName>
</protein>
<evidence type="ECO:0000313" key="4">
    <source>
        <dbReference type="Proteomes" id="UP000799440"/>
    </source>
</evidence>
<dbReference type="SUPFAM" id="SSF54373">
    <property type="entry name" value="FAD-linked reductases, C-terminal domain"/>
    <property type="match status" value="1"/>
</dbReference>
<comment type="similarity">
    <text evidence="1">Belongs to the GMC oxidoreductase family.</text>
</comment>
<gene>
    <name evidence="3" type="ORF">M011DRAFT_470977</name>
</gene>
<evidence type="ECO:0000313" key="3">
    <source>
        <dbReference type="EMBL" id="KAF2743848.1"/>
    </source>
</evidence>
<dbReference type="Gene3D" id="3.30.560.10">
    <property type="entry name" value="Glucose Oxidase, domain 3"/>
    <property type="match status" value="1"/>
</dbReference>
<name>A0A6A6V004_9PLEO</name>
<dbReference type="InterPro" id="IPR036188">
    <property type="entry name" value="FAD/NAD-bd_sf"/>
</dbReference>
<sequence>MRWDFFVNHYTDLARQKKDSKMSYRTPSGELFVGPSVPAGTGQPPAGSTPLGILYPRAATLGGCAAHNALITVYPHKSDWNKIASLTGDSSWAADKMRNYFKKLERSRYLPNGVIGHGFSGWLTVKLSDLTLILEDLKFLSVVVAAARGMGQKITGAITTLAQLGNVLIKDINVDTSGRDSAEGLYQVPITINDDYVRNSPREFILDTANAKKSDGSRKYHLDIAYNTLATKIVFDKSVSPPKAIGVDFLSGSAIYRADPRASAQDKGTAGTVNAKREVILAAGTFNTPQLLKLSGIGPASELAEHNIPLLVDSPGVGKNLQDRYEAVVTSKVTTEKGFSLTESCTWLNGTTDPCYERWASSPPGSKGVYGSNGLSVGIVKKSSTADGDPDLFIAGAPAYFNGYYPGYSDIALRDNKHWSWVVLKAHSKNNAGTVKLRSSNPRDVPLINFNSFDTGVTEGGLDTKELQAVTEGMLFARQLFRGLEFEEVWPGTSVSDAGLKDFIKNEAWGHHACCTAKIGTQEDKQAVLDSKFRVKGVSGLRVVDASVFPSIPGFYIAVPVYMISEKAAEVILQG</sequence>
<dbReference type="AlphaFoldDB" id="A0A6A6V004"/>
<dbReference type="InterPro" id="IPR000172">
    <property type="entry name" value="GMC_OxRdtase_N"/>
</dbReference>
<proteinExistence type="inferred from homology"/>
<dbReference type="PANTHER" id="PTHR11552:SF213">
    <property type="entry name" value="DEHYDROGENASE, PUTATIVE-RELATED"/>
    <property type="match status" value="1"/>
</dbReference>
<dbReference type="Proteomes" id="UP000799440">
    <property type="component" value="Unassembled WGS sequence"/>
</dbReference>
<dbReference type="Pfam" id="PF05199">
    <property type="entry name" value="GMC_oxred_C"/>
    <property type="match status" value="1"/>
</dbReference>
<dbReference type="EMBL" id="MU006593">
    <property type="protein sequence ID" value="KAF2743848.1"/>
    <property type="molecule type" value="Genomic_DNA"/>
</dbReference>
<dbReference type="InterPro" id="IPR007867">
    <property type="entry name" value="GMC_OxRtase_C"/>
</dbReference>
<reference evidence="3" key="1">
    <citation type="journal article" date="2020" name="Stud. Mycol.">
        <title>101 Dothideomycetes genomes: a test case for predicting lifestyles and emergence of pathogens.</title>
        <authorList>
            <person name="Haridas S."/>
            <person name="Albert R."/>
            <person name="Binder M."/>
            <person name="Bloem J."/>
            <person name="Labutti K."/>
            <person name="Salamov A."/>
            <person name="Andreopoulos B."/>
            <person name="Baker S."/>
            <person name="Barry K."/>
            <person name="Bills G."/>
            <person name="Bluhm B."/>
            <person name="Cannon C."/>
            <person name="Castanera R."/>
            <person name="Culley D."/>
            <person name="Daum C."/>
            <person name="Ezra D."/>
            <person name="Gonzalez J."/>
            <person name="Henrissat B."/>
            <person name="Kuo A."/>
            <person name="Liang C."/>
            <person name="Lipzen A."/>
            <person name="Lutzoni F."/>
            <person name="Magnuson J."/>
            <person name="Mondo S."/>
            <person name="Nolan M."/>
            <person name="Ohm R."/>
            <person name="Pangilinan J."/>
            <person name="Park H.-J."/>
            <person name="Ramirez L."/>
            <person name="Alfaro M."/>
            <person name="Sun H."/>
            <person name="Tritt A."/>
            <person name="Yoshinaga Y."/>
            <person name="Zwiers L.-H."/>
            <person name="Turgeon B."/>
            <person name="Goodwin S."/>
            <person name="Spatafora J."/>
            <person name="Crous P."/>
            <person name="Grigoriev I."/>
        </authorList>
    </citation>
    <scope>NUCLEOTIDE SEQUENCE</scope>
    <source>
        <strain evidence="3">CBS 119925</strain>
    </source>
</reference>
<dbReference type="GO" id="GO:0016614">
    <property type="term" value="F:oxidoreductase activity, acting on CH-OH group of donors"/>
    <property type="evidence" value="ECO:0007669"/>
    <property type="project" value="InterPro"/>
</dbReference>
<dbReference type="SUPFAM" id="SSF51905">
    <property type="entry name" value="FAD/NAD(P)-binding domain"/>
    <property type="match status" value="1"/>
</dbReference>
<dbReference type="PROSITE" id="PS00624">
    <property type="entry name" value="GMC_OXRED_2"/>
    <property type="match status" value="1"/>
</dbReference>
<dbReference type="PANTHER" id="PTHR11552">
    <property type="entry name" value="GLUCOSE-METHANOL-CHOLINE GMC OXIDOREDUCTASE"/>
    <property type="match status" value="1"/>
</dbReference>
<keyword evidence="4" id="KW-1185">Reference proteome</keyword>
<dbReference type="Pfam" id="PF00732">
    <property type="entry name" value="GMC_oxred_N"/>
    <property type="match status" value="1"/>
</dbReference>
<dbReference type="GO" id="GO:0050660">
    <property type="term" value="F:flavin adenine dinucleotide binding"/>
    <property type="evidence" value="ECO:0007669"/>
    <property type="project" value="InterPro"/>
</dbReference>
<accession>A0A6A6V004</accession>
<dbReference type="InterPro" id="IPR012132">
    <property type="entry name" value="GMC_OxRdtase"/>
</dbReference>
<organism evidence="3 4">
    <name type="scientific">Sporormia fimetaria CBS 119925</name>
    <dbReference type="NCBI Taxonomy" id="1340428"/>
    <lineage>
        <taxon>Eukaryota</taxon>
        <taxon>Fungi</taxon>
        <taxon>Dikarya</taxon>
        <taxon>Ascomycota</taxon>
        <taxon>Pezizomycotina</taxon>
        <taxon>Dothideomycetes</taxon>
        <taxon>Pleosporomycetidae</taxon>
        <taxon>Pleosporales</taxon>
        <taxon>Sporormiaceae</taxon>
        <taxon>Sporormia</taxon>
    </lineage>
</organism>
<evidence type="ECO:0000259" key="2">
    <source>
        <dbReference type="PROSITE" id="PS00624"/>
    </source>
</evidence>
<dbReference type="OrthoDB" id="269227at2759"/>
<dbReference type="PIRSF" id="PIRSF000137">
    <property type="entry name" value="Alcohol_oxidase"/>
    <property type="match status" value="1"/>
</dbReference>
<dbReference type="Gene3D" id="3.50.50.60">
    <property type="entry name" value="FAD/NAD(P)-binding domain"/>
    <property type="match status" value="1"/>
</dbReference>
<feature type="domain" description="Glucose-methanol-choline oxidoreductase N-terminal" evidence="2">
    <location>
        <begin position="284"/>
        <end position="298"/>
    </location>
</feature>